<feature type="transmembrane region" description="Helical" evidence="8">
    <location>
        <begin position="258"/>
        <end position="283"/>
    </location>
</feature>
<dbReference type="Gene3D" id="1.20.1730.10">
    <property type="entry name" value="Sodium/glucose cotransporter"/>
    <property type="match status" value="1"/>
</dbReference>
<sequence length="485" mass="52635">MNWWLVWIVVFLIVIFGISIISSRKIKTSDDFLMANFSLGFFPITGTVIATVTGSAALIGGAGKGFEIGISYFITSISFVSFTILFVAILTPTIRKLKLYTIPDLFIKRFGKASALLPALIIGLLYMTPTFAMQLVGMGSILASTTALTVTWGIVIGFIISLIFTLMGGMFSVAWTDTVQTIVILAGVILLFFLGLNHIGGVEVLANETPKHLFNFFSIGGKELLNWFLVFGPFYMVWQTTWQRLSAAKSTKIAKWSVTTGFIISGFIGLLAILIGIMAVQILNTSTPPDQVYTQFLVDIFPAPLGGLFMVSLLAALLTGATSFLLSGAINIAKDIYQEWISPGAEDAQLLKTSRISVLGMAVLGLVIALYITDIITIYQFALSYTAVTLVAPVMAAMFWKRATKTGVIVSMVGSIIVCSLWKLAGTPYGVHEILPGLIMSFLLLIIVSLKTKHSADEDVTAYFFSLKAVKDPTEQEPVDKIISS</sequence>
<evidence type="ECO:0000256" key="6">
    <source>
        <dbReference type="ARBA" id="ARBA00023136"/>
    </source>
</evidence>
<comment type="subcellular location">
    <subcellularLocation>
        <location evidence="1">Membrane</location>
        <topology evidence="1">Multi-pass membrane protein</topology>
    </subcellularLocation>
</comment>
<feature type="transmembrane region" description="Helical" evidence="8">
    <location>
        <begin position="178"/>
        <end position="196"/>
    </location>
</feature>
<feature type="transmembrane region" description="Helical" evidence="8">
    <location>
        <begin position="378"/>
        <end position="400"/>
    </location>
</feature>
<keyword evidence="3" id="KW-0813">Transport</keyword>
<dbReference type="GO" id="GO:0022857">
    <property type="term" value="F:transmembrane transporter activity"/>
    <property type="evidence" value="ECO:0007669"/>
    <property type="project" value="InterPro"/>
</dbReference>
<evidence type="ECO:0000256" key="3">
    <source>
        <dbReference type="ARBA" id="ARBA00022448"/>
    </source>
</evidence>
<dbReference type="Pfam" id="PF00474">
    <property type="entry name" value="SSF"/>
    <property type="match status" value="1"/>
</dbReference>
<evidence type="ECO:0000313" key="9">
    <source>
        <dbReference type="EMBL" id="RHW30814.1"/>
    </source>
</evidence>
<dbReference type="EMBL" id="QWEH01000011">
    <property type="protein sequence ID" value="RHW30814.1"/>
    <property type="molecule type" value="Genomic_DNA"/>
</dbReference>
<keyword evidence="5 8" id="KW-1133">Transmembrane helix</keyword>
<feature type="transmembrane region" description="Helical" evidence="8">
    <location>
        <begin position="115"/>
        <end position="135"/>
    </location>
</feature>
<dbReference type="GO" id="GO:0005886">
    <property type="term" value="C:plasma membrane"/>
    <property type="evidence" value="ECO:0007669"/>
    <property type="project" value="TreeGrafter"/>
</dbReference>
<feature type="transmembrane region" description="Helical" evidence="8">
    <location>
        <begin position="70"/>
        <end position="94"/>
    </location>
</feature>
<protein>
    <submittedName>
        <fullName evidence="9">Sodium:solute symporter family protein</fullName>
    </submittedName>
</protein>
<dbReference type="AlphaFoldDB" id="A0A417YDW6"/>
<evidence type="ECO:0000256" key="4">
    <source>
        <dbReference type="ARBA" id="ARBA00022692"/>
    </source>
</evidence>
<feature type="transmembrane region" description="Helical" evidence="8">
    <location>
        <begin position="6"/>
        <end position="23"/>
    </location>
</feature>
<evidence type="ECO:0000256" key="8">
    <source>
        <dbReference type="SAM" id="Phobius"/>
    </source>
</evidence>
<gene>
    <name evidence="9" type="ORF">D1B32_15435</name>
</gene>
<feature type="transmembrane region" description="Helical" evidence="8">
    <location>
        <begin position="35"/>
        <end position="58"/>
    </location>
</feature>
<dbReference type="NCBIfam" id="TIGR00813">
    <property type="entry name" value="sss"/>
    <property type="match status" value="1"/>
</dbReference>
<dbReference type="CDD" id="cd10322">
    <property type="entry name" value="SLC5sbd"/>
    <property type="match status" value="1"/>
</dbReference>
<evidence type="ECO:0000256" key="5">
    <source>
        <dbReference type="ARBA" id="ARBA00022989"/>
    </source>
</evidence>
<evidence type="ECO:0000256" key="2">
    <source>
        <dbReference type="ARBA" id="ARBA00006434"/>
    </source>
</evidence>
<dbReference type="Proteomes" id="UP000285456">
    <property type="component" value="Unassembled WGS sequence"/>
</dbReference>
<dbReference type="InterPro" id="IPR050277">
    <property type="entry name" value="Sodium:Solute_Symporter"/>
</dbReference>
<feature type="transmembrane region" description="Helical" evidence="8">
    <location>
        <begin position="141"/>
        <end position="166"/>
    </location>
</feature>
<dbReference type="OrthoDB" id="9789704at2"/>
<dbReference type="RefSeq" id="WP_095311024.1">
    <property type="nucleotide sequence ID" value="NZ_JAUOPF010000003.1"/>
</dbReference>
<reference evidence="9 10" key="1">
    <citation type="journal article" date="2007" name="Int. J. Syst. Evol. Microbiol.">
        <title>Oceanobacillus profundus sp. nov., isolated from a deep-sea sediment core.</title>
        <authorList>
            <person name="Kim Y.G."/>
            <person name="Choi D.H."/>
            <person name="Hyun S."/>
            <person name="Cho B.C."/>
        </authorList>
    </citation>
    <scope>NUCLEOTIDE SEQUENCE [LARGE SCALE GENOMIC DNA]</scope>
    <source>
        <strain evidence="9 10">DSM 18246</strain>
    </source>
</reference>
<evidence type="ECO:0000313" key="10">
    <source>
        <dbReference type="Proteomes" id="UP000285456"/>
    </source>
</evidence>
<dbReference type="PANTHER" id="PTHR48086">
    <property type="entry name" value="SODIUM/PROLINE SYMPORTER-RELATED"/>
    <property type="match status" value="1"/>
</dbReference>
<organism evidence="9 10">
    <name type="scientific">Oceanobacillus profundus</name>
    <dbReference type="NCBI Taxonomy" id="372463"/>
    <lineage>
        <taxon>Bacteria</taxon>
        <taxon>Bacillati</taxon>
        <taxon>Bacillota</taxon>
        <taxon>Bacilli</taxon>
        <taxon>Bacillales</taxon>
        <taxon>Bacillaceae</taxon>
        <taxon>Oceanobacillus</taxon>
    </lineage>
</organism>
<proteinExistence type="inferred from homology"/>
<comment type="similarity">
    <text evidence="2 7">Belongs to the sodium:solute symporter (SSF) (TC 2.A.21) family.</text>
</comment>
<dbReference type="InterPro" id="IPR001734">
    <property type="entry name" value="Na/solute_symporter"/>
</dbReference>
<keyword evidence="10" id="KW-1185">Reference proteome</keyword>
<feature type="transmembrane region" description="Helical" evidence="8">
    <location>
        <begin position="354"/>
        <end position="372"/>
    </location>
</feature>
<accession>A0A417YDW6</accession>
<comment type="caution">
    <text evidence="9">The sequence shown here is derived from an EMBL/GenBank/DDBJ whole genome shotgun (WGS) entry which is preliminary data.</text>
</comment>
<keyword evidence="6 8" id="KW-0472">Membrane</keyword>
<feature type="transmembrane region" description="Helical" evidence="8">
    <location>
        <begin position="431"/>
        <end position="450"/>
    </location>
</feature>
<dbReference type="PANTHER" id="PTHR48086:SF7">
    <property type="entry name" value="SODIUM-SOLUTE SYMPORTER-RELATED"/>
    <property type="match status" value="1"/>
</dbReference>
<evidence type="ECO:0000256" key="1">
    <source>
        <dbReference type="ARBA" id="ARBA00004141"/>
    </source>
</evidence>
<feature type="transmembrane region" description="Helical" evidence="8">
    <location>
        <begin position="407"/>
        <end position="425"/>
    </location>
</feature>
<feature type="transmembrane region" description="Helical" evidence="8">
    <location>
        <begin position="303"/>
        <end position="333"/>
    </location>
</feature>
<dbReference type="PROSITE" id="PS50283">
    <property type="entry name" value="NA_SOLUT_SYMP_3"/>
    <property type="match status" value="1"/>
</dbReference>
<keyword evidence="4 8" id="KW-0812">Transmembrane</keyword>
<name>A0A417YDW6_9BACI</name>
<feature type="transmembrane region" description="Helical" evidence="8">
    <location>
        <begin position="216"/>
        <end position="238"/>
    </location>
</feature>
<dbReference type="InterPro" id="IPR038377">
    <property type="entry name" value="Na/Glc_symporter_sf"/>
</dbReference>
<evidence type="ECO:0000256" key="7">
    <source>
        <dbReference type="RuleBase" id="RU362091"/>
    </source>
</evidence>